<dbReference type="Proteomes" id="UP000297245">
    <property type="component" value="Unassembled WGS sequence"/>
</dbReference>
<dbReference type="Pfam" id="PF18758">
    <property type="entry name" value="KDZ"/>
    <property type="match status" value="1"/>
</dbReference>
<dbReference type="InterPro" id="IPR040521">
    <property type="entry name" value="KDZ"/>
</dbReference>
<evidence type="ECO:0000313" key="2">
    <source>
        <dbReference type="EMBL" id="THU96545.1"/>
    </source>
</evidence>
<dbReference type="PANTHER" id="PTHR33096:SF1">
    <property type="entry name" value="CXC1-LIKE CYSTEINE CLUSTER ASSOCIATED WITH KDZ TRANSPOSASES DOMAIN-CONTAINING PROTEIN"/>
    <property type="match status" value="1"/>
</dbReference>
<proteinExistence type="predicted"/>
<evidence type="ECO:0008006" key="4">
    <source>
        <dbReference type="Google" id="ProtNLM"/>
    </source>
</evidence>
<organism evidence="2 3">
    <name type="scientific">Dendrothele bispora (strain CBS 962.96)</name>
    <dbReference type="NCBI Taxonomy" id="1314807"/>
    <lineage>
        <taxon>Eukaryota</taxon>
        <taxon>Fungi</taxon>
        <taxon>Dikarya</taxon>
        <taxon>Basidiomycota</taxon>
        <taxon>Agaricomycotina</taxon>
        <taxon>Agaricomycetes</taxon>
        <taxon>Agaricomycetidae</taxon>
        <taxon>Agaricales</taxon>
        <taxon>Agaricales incertae sedis</taxon>
        <taxon>Dendrothele</taxon>
    </lineage>
</organism>
<protein>
    <recommendedName>
        <fullName evidence="4">CxC1-like cysteine cluster associated with KDZ transposases domain-containing protein</fullName>
    </recommendedName>
</protein>
<gene>
    <name evidence="2" type="ORF">K435DRAFT_819426</name>
</gene>
<reference evidence="2 3" key="1">
    <citation type="journal article" date="2019" name="Nat. Ecol. Evol.">
        <title>Megaphylogeny resolves global patterns of mushroom evolution.</title>
        <authorList>
            <person name="Varga T."/>
            <person name="Krizsan K."/>
            <person name="Foldi C."/>
            <person name="Dima B."/>
            <person name="Sanchez-Garcia M."/>
            <person name="Sanchez-Ramirez S."/>
            <person name="Szollosi G.J."/>
            <person name="Szarkandi J.G."/>
            <person name="Papp V."/>
            <person name="Albert L."/>
            <person name="Andreopoulos W."/>
            <person name="Angelini C."/>
            <person name="Antonin V."/>
            <person name="Barry K.W."/>
            <person name="Bougher N.L."/>
            <person name="Buchanan P."/>
            <person name="Buyck B."/>
            <person name="Bense V."/>
            <person name="Catcheside P."/>
            <person name="Chovatia M."/>
            <person name="Cooper J."/>
            <person name="Damon W."/>
            <person name="Desjardin D."/>
            <person name="Finy P."/>
            <person name="Geml J."/>
            <person name="Haridas S."/>
            <person name="Hughes K."/>
            <person name="Justo A."/>
            <person name="Karasinski D."/>
            <person name="Kautmanova I."/>
            <person name="Kiss B."/>
            <person name="Kocsube S."/>
            <person name="Kotiranta H."/>
            <person name="LaButti K.M."/>
            <person name="Lechner B.E."/>
            <person name="Liimatainen K."/>
            <person name="Lipzen A."/>
            <person name="Lukacs Z."/>
            <person name="Mihaltcheva S."/>
            <person name="Morgado L.N."/>
            <person name="Niskanen T."/>
            <person name="Noordeloos M.E."/>
            <person name="Ohm R.A."/>
            <person name="Ortiz-Santana B."/>
            <person name="Ovrebo C."/>
            <person name="Racz N."/>
            <person name="Riley R."/>
            <person name="Savchenko A."/>
            <person name="Shiryaev A."/>
            <person name="Soop K."/>
            <person name="Spirin V."/>
            <person name="Szebenyi C."/>
            <person name="Tomsovsky M."/>
            <person name="Tulloss R.E."/>
            <person name="Uehling J."/>
            <person name="Grigoriev I.V."/>
            <person name="Vagvolgyi C."/>
            <person name="Papp T."/>
            <person name="Martin F.M."/>
            <person name="Miettinen O."/>
            <person name="Hibbett D.S."/>
            <person name="Nagy L.G."/>
        </authorList>
    </citation>
    <scope>NUCLEOTIDE SEQUENCE [LARGE SCALE GENOMIC DNA]</scope>
    <source>
        <strain evidence="2 3">CBS 962.96</strain>
    </source>
</reference>
<dbReference type="PANTHER" id="PTHR33096">
    <property type="entry name" value="CXC2 DOMAIN-CONTAINING PROTEIN"/>
    <property type="match status" value="1"/>
</dbReference>
<keyword evidence="3" id="KW-1185">Reference proteome</keyword>
<feature type="region of interest" description="Disordered" evidence="1">
    <location>
        <begin position="138"/>
        <end position="218"/>
    </location>
</feature>
<name>A0A4V4HFW7_DENBC</name>
<sequence length="879" mass="101156">MALLRVTNNLRDPPSLRLCFTRCNCCTNARELKVDIVRFNKYESIRFWASDCNLAITQLVQSGLFPCAPKQPTLAVDISMLDFVTRLFLRLSPNHTAWCGAVEDFLRCQGYKLQGKDPLRRRFGNALQWFNIGLISPPPLPSPTGTRVESPRRQGVSIEDVEDDDSPSLRTPNNADTDFDIEYTSNDTEPVRSPLKRPHHCEDEPESSAPAAPTLSRPSEYLRERCPICFGGSFDPKQKRFDLADVIRHNTRNRDPARQHPDTFFIPEADVAVVEARVDAAREKASHRGKKSKTTNDPEDDCMEHGMRVSKAVLDLCGGSFTAAHEFLAKVVSAGYDVTGLMALLCRHDRPLFVVNMTTPGERQHYAIALLEKLFENLPKWVDVGLLYDIGCQLQRSCLKWGLLADVIDRLTFTISVFHAFGHQWACQIIYHPRKCIGFGLSDGEGAERLWHSIQRLIAYTRVAGYHLRIYTLDSQFHFGNEEGLLRMGHWIRRKLRLSEEKRVENERELAKSGKKVEFLRKQWTDQVHVQTRPLPSQSKLKGKQAVEECIRLRQAQKVQQKKMYMFQNVLKNERALAHEVADAEMELPKAIEEYTKISEKVRKQEALLGVNEKTQLHRMVNNEFISKSMNARALKGRIEHRVTNRKWELERLERVHHRKRSDKKLDDHTESAVKRRDPGIQELVRKYNRLVNEMRDLIMLKKCPPKAVAPELIDVKGLFSLDIDDAFWQNIGLDSQDENCPNGPPPWMADEDVRKGIRSMLEIDRCNEEDDRLAREMQSMKEWFIEEWSVVVETAEHTDNDDIRHQLTLCVGAWMENWGPSDEEIADARSMENDTFVDVLEEEQGCDIEFEADVDPVVTEHEETVALTEAYRGSEFVD</sequence>
<dbReference type="AlphaFoldDB" id="A0A4V4HFW7"/>
<evidence type="ECO:0000256" key="1">
    <source>
        <dbReference type="SAM" id="MobiDB-lite"/>
    </source>
</evidence>
<dbReference type="EMBL" id="ML179174">
    <property type="protein sequence ID" value="THU96545.1"/>
    <property type="molecule type" value="Genomic_DNA"/>
</dbReference>
<feature type="region of interest" description="Disordered" evidence="1">
    <location>
        <begin position="282"/>
        <end position="302"/>
    </location>
</feature>
<accession>A0A4V4HFW7</accession>
<evidence type="ECO:0000313" key="3">
    <source>
        <dbReference type="Proteomes" id="UP000297245"/>
    </source>
</evidence>
<dbReference type="OrthoDB" id="3364670at2759"/>